<dbReference type="Proteomes" id="UP000063308">
    <property type="component" value="Chromosome"/>
</dbReference>
<evidence type="ECO:0000313" key="1">
    <source>
        <dbReference type="EMBL" id="BAR56078.1"/>
    </source>
</evidence>
<name>A0A0E4FSX5_9BRAD</name>
<gene>
    <name evidence="1" type="ORF">NK6_2898</name>
</gene>
<protein>
    <submittedName>
        <fullName evidence="1">Uncharacterized protein</fullName>
    </submittedName>
</protein>
<dbReference type="AlphaFoldDB" id="A0A0E4FSX5"/>
<reference evidence="1 2" key="1">
    <citation type="submission" date="2014-11" db="EMBL/GenBank/DDBJ databases">
        <title>Symbiosis island explosion on the genome of extra-slow-growing strains of soybean bradyrhizobia with massive insertion sequences.</title>
        <authorList>
            <person name="Iida T."/>
            <person name="Minamisawa K."/>
        </authorList>
    </citation>
    <scope>NUCLEOTIDE SEQUENCE [LARGE SCALE GENOMIC DNA]</scope>
    <source>
        <strain evidence="1 2">NK6</strain>
    </source>
</reference>
<evidence type="ECO:0000313" key="2">
    <source>
        <dbReference type="Proteomes" id="UP000063308"/>
    </source>
</evidence>
<dbReference type="EMBL" id="AP014685">
    <property type="protein sequence ID" value="BAR56078.1"/>
    <property type="molecule type" value="Genomic_DNA"/>
</dbReference>
<accession>A0A0E4FSX5</accession>
<organism evidence="1 2">
    <name type="scientific">Bradyrhizobium diazoefficiens</name>
    <dbReference type="NCBI Taxonomy" id="1355477"/>
    <lineage>
        <taxon>Bacteria</taxon>
        <taxon>Pseudomonadati</taxon>
        <taxon>Pseudomonadota</taxon>
        <taxon>Alphaproteobacteria</taxon>
        <taxon>Hyphomicrobiales</taxon>
        <taxon>Nitrobacteraceae</taxon>
        <taxon>Bradyrhizobium</taxon>
    </lineage>
</organism>
<sequence length="64" mass="6882">MALLTYEAVRQWGPKFGKAFSDRSASALPLAVTNGIWTRSLSRSRANNISSGALSTRMASFSTS</sequence>
<proteinExistence type="predicted"/>